<protein>
    <submittedName>
        <fullName evidence="1">Uncharacterized protein</fullName>
    </submittedName>
</protein>
<dbReference type="Pfam" id="PF24741">
    <property type="entry name" value="AlkZ-rel"/>
    <property type="match status" value="1"/>
</dbReference>
<dbReference type="OrthoDB" id="1067148at2"/>
<organism evidence="1 2">
    <name type="scientific">Heyndrickxia shackletonii</name>
    <dbReference type="NCBI Taxonomy" id="157838"/>
    <lineage>
        <taxon>Bacteria</taxon>
        <taxon>Bacillati</taxon>
        <taxon>Bacillota</taxon>
        <taxon>Bacilli</taxon>
        <taxon>Bacillales</taxon>
        <taxon>Bacillaceae</taxon>
        <taxon>Heyndrickxia</taxon>
    </lineage>
</organism>
<gene>
    <name evidence="1" type="ORF">AN964_01945</name>
</gene>
<comment type="caution">
    <text evidence="1">The sequence shown here is derived from an EMBL/GenBank/DDBJ whole genome shotgun (WGS) entry which is preliminary data.</text>
</comment>
<accession>A0A0Q3TE93</accession>
<dbReference type="STRING" id="157838.AN964_01945"/>
<evidence type="ECO:0000313" key="2">
    <source>
        <dbReference type="Proteomes" id="UP000051888"/>
    </source>
</evidence>
<dbReference type="AlphaFoldDB" id="A0A0Q3TE93"/>
<proteinExistence type="predicted"/>
<dbReference type="InterPro" id="IPR056298">
    <property type="entry name" value="AlkZ-rel"/>
</dbReference>
<name>A0A0Q3TE93_9BACI</name>
<evidence type="ECO:0000313" key="1">
    <source>
        <dbReference type="EMBL" id="KQL52424.1"/>
    </source>
</evidence>
<sequence length="225" mass="25764">MKEYKINTYDEAVQVVKEVGILPLASFIPDFPSLDTITLKQNWHTGTELDPWLWRAQFPVDGIAAYGKFIKKKAILISREILPLVKTVLGSEYSVKQRYEDGMISKEALDLYSIISEEEGIDTRVLRVKAGMKDKEKKKPFDYALQELQGTMDIVISGTKQKQNELGEINGWSSTSYETMDKWSRKNNVVITGVKKEKAKEMLKKYFAEKCSPESMKALAKIFMF</sequence>
<dbReference type="PATRIC" id="fig|157838.3.peg.432"/>
<reference evidence="1 2" key="1">
    <citation type="submission" date="2015-09" db="EMBL/GenBank/DDBJ databases">
        <title>Genome sequencing project for genomic taxonomy and phylogenomics of Bacillus-like bacteria.</title>
        <authorList>
            <person name="Liu B."/>
            <person name="Wang J."/>
            <person name="Zhu Y."/>
            <person name="Liu G."/>
            <person name="Chen Q."/>
            <person name="Chen Z."/>
            <person name="Lan J."/>
            <person name="Che J."/>
            <person name="Ge C."/>
            <person name="Shi H."/>
            <person name="Pan Z."/>
            <person name="Liu X."/>
        </authorList>
    </citation>
    <scope>NUCLEOTIDE SEQUENCE [LARGE SCALE GENOMIC DNA]</scope>
    <source>
        <strain evidence="1 2">LMG 18435</strain>
    </source>
</reference>
<dbReference type="RefSeq" id="WP_055738106.1">
    <property type="nucleotide sequence ID" value="NZ_JAAIWL010000007.1"/>
</dbReference>
<dbReference type="Proteomes" id="UP000051888">
    <property type="component" value="Unassembled WGS sequence"/>
</dbReference>
<dbReference type="EMBL" id="LJJC01000004">
    <property type="protein sequence ID" value="KQL52424.1"/>
    <property type="molecule type" value="Genomic_DNA"/>
</dbReference>
<keyword evidence="2" id="KW-1185">Reference proteome</keyword>